<dbReference type="PROSITE" id="PS00211">
    <property type="entry name" value="ABC_TRANSPORTER_1"/>
    <property type="match status" value="1"/>
</dbReference>
<organism evidence="5 6">
    <name type="scientific">Sorangium cellulosum</name>
    <name type="common">Polyangium cellulosum</name>
    <dbReference type="NCBI Taxonomy" id="56"/>
    <lineage>
        <taxon>Bacteria</taxon>
        <taxon>Pseudomonadati</taxon>
        <taxon>Myxococcota</taxon>
        <taxon>Polyangia</taxon>
        <taxon>Polyangiales</taxon>
        <taxon>Polyangiaceae</taxon>
        <taxon>Sorangium</taxon>
    </lineage>
</organism>
<dbReference type="PROSITE" id="PS50893">
    <property type="entry name" value="ABC_TRANSPORTER_2"/>
    <property type="match status" value="1"/>
</dbReference>
<evidence type="ECO:0000256" key="2">
    <source>
        <dbReference type="ARBA" id="ARBA00022741"/>
    </source>
</evidence>
<comment type="caution">
    <text evidence="5">The sequence shown here is derived from an EMBL/GenBank/DDBJ whole genome shotgun (WGS) entry which is preliminary data.</text>
</comment>
<dbReference type="InterPro" id="IPR003593">
    <property type="entry name" value="AAA+_ATPase"/>
</dbReference>
<dbReference type="InterPro" id="IPR012340">
    <property type="entry name" value="NA-bd_OB-fold"/>
</dbReference>
<evidence type="ECO:0000256" key="3">
    <source>
        <dbReference type="ARBA" id="ARBA00022840"/>
    </source>
</evidence>
<keyword evidence="1" id="KW-0813">Transport</keyword>
<dbReference type="Gene3D" id="2.40.50.140">
    <property type="entry name" value="Nucleic acid-binding proteins"/>
    <property type="match status" value="1"/>
</dbReference>
<dbReference type="EMBL" id="JELY01001314">
    <property type="protein sequence ID" value="KYF56222.1"/>
    <property type="molecule type" value="Genomic_DNA"/>
</dbReference>
<feature type="domain" description="ABC transporter" evidence="4">
    <location>
        <begin position="4"/>
        <end position="234"/>
    </location>
</feature>
<dbReference type="SUPFAM" id="SSF50331">
    <property type="entry name" value="MOP-like"/>
    <property type="match status" value="1"/>
</dbReference>
<gene>
    <name evidence="5" type="ORF">BE08_40150</name>
</gene>
<protein>
    <submittedName>
        <fullName evidence="5">Glycerol-3-phosphate ABC transporter ATP-binding protein</fullName>
    </submittedName>
</protein>
<dbReference type="AlphaFoldDB" id="A0A150PKL4"/>
<dbReference type="InterPro" id="IPR027417">
    <property type="entry name" value="P-loop_NTPase"/>
</dbReference>
<dbReference type="NCBIfam" id="NF008653">
    <property type="entry name" value="PRK11650.1"/>
    <property type="match status" value="1"/>
</dbReference>
<dbReference type="PANTHER" id="PTHR43875">
    <property type="entry name" value="MALTODEXTRIN IMPORT ATP-BINDING PROTEIN MSMX"/>
    <property type="match status" value="1"/>
</dbReference>
<dbReference type="Gene3D" id="2.40.50.100">
    <property type="match status" value="1"/>
</dbReference>
<evidence type="ECO:0000256" key="1">
    <source>
        <dbReference type="ARBA" id="ARBA00022448"/>
    </source>
</evidence>
<dbReference type="GO" id="GO:0055052">
    <property type="term" value="C:ATP-binding cassette (ABC) transporter complex, substrate-binding subunit-containing"/>
    <property type="evidence" value="ECO:0007669"/>
    <property type="project" value="TreeGrafter"/>
</dbReference>
<name>A0A150PKL4_SORCE</name>
<dbReference type="FunFam" id="3.40.50.300:FF:000042">
    <property type="entry name" value="Maltose/maltodextrin ABC transporter, ATP-binding protein"/>
    <property type="match status" value="1"/>
</dbReference>
<dbReference type="GO" id="GO:0140359">
    <property type="term" value="F:ABC-type transporter activity"/>
    <property type="evidence" value="ECO:0007669"/>
    <property type="project" value="InterPro"/>
</dbReference>
<proteinExistence type="predicted"/>
<accession>A0A150PKL4</accession>
<dbReference type="Pfam" id="PF17912">
    <property type="entry name" value="OB_MalK"/>
    <property type="match status" value="1"/>
</dbReference>
<dbReference type="GO" id="GO:0005524">
    <property type="term" value="F:ATP binding"/>
    <property type="evidence" value="ECO:0007669"/>
    <property type="project" value="UniProtKB-KW"/>
</dbReference>
<evidence type="ECO:0000313" key="6">
    <source>
        <dbReference type="Proteomes" id="UP000075420"/>
    </source>
</evidence>
<keyword evidence="3 5" id="KW-0067">ATP-binding</keyword>
<dbReference type="Proteomes" id="UP000075420">
    <property type="component" value="Unassembled WGS sequence"/>
</dbReference>
<dbReference type="InterPro" id="IPR015855">
    <property type="entry name" value="ABC_transpr_MalK-like"/>
</dbReference>
<dbReference type="Gene3D" id="3.40.50.300">
    <property type="entry name" value="P-loop containing nucleotide triphosphate hydrolases"/>
    <property type="match status" value="1"/>
</dbReference>
<reference evidence="5 6" key="1">
    <citation type="submission" date="2014-02" db="EMBL/GenBank/DDBJ databases">
        <title>The small core and large imbalanced accessory genome model reveals a collaborative survival strategy of Sorangium cellulosum strains in nature.</title>
        <authorList>
            <person name="Han K."/>
            <person name="Peng R."/>
            <person name="Blom J."/>
            <person name="Li Y.-Z."/>
        </authorList>
    </citation>
    <scope>NUCLEOTIDE SEQUENCE [LARGE SCALE GENOMIC DNA]</scope>
    <source>
        <strain evidence="5 6">So0157-25</strain>
    </source>
</reference>
<dbReference type="InterPro" id="IPR017871">
    <property type="entry name" value="ABC_transporter-like_CS"/>
</dbReference>
<dbReference type="InterPro" id="IPR040582">
    <property type="entry name" value="OB_MalK-like"/>
</dbReference>
<dbReference type="GO" id="GO:0016887">
    <property type="term" value="F:ATP hydrolysis activity"/>
    <property type="evidence" value="ECO:0007669"/>
    <property type="project" value="InterPro"/>
</dbReference>
<dbReference type="PANTHER" id="PTHR43875:SF10">
    <property type="entry name" value="BLL2173 PROTEIN"/>
    <property type="match status" value="1"/>
</dbReference>
<dbReference type="CDD" id="cd03301">
    <property type="entry name" value="ABC_MalK_N"/>
    <property type="match status" value="1"/>
</dbReference>
<dbReference type="Pfam" id="PF00005">
    <property type="entry name" value="ABC_tran"/>
    <property type="match status" value="1"/>
</dbReference>
<dbReference type="InterPro" id="IPR008995">
    <property type="entry name" value="Mo/tungstate-bd_C_term_dom"/>
</dbReference>
<dbReference type="InterPro" id="IPR047641">
    <property type="entry name" value="ABC_transpr_MalK/UgpC-like"/>
</dbReference>
<dbReference type="InterPro" id="IPR003439">
    <property type="entry name" value="ABC_transporter-like_ATP-bd"/>
</dbReference>
<evidence type="ECO:0000259" key="4">
    <source>
        <dbReference type="PROSITE" id="PS50893"/>
    </source>
</evidence>
<dbReference type="SUPFAM" id="SSF52540">
    <property type="entry name" value="P-loop containing nucleoside triphosphate hydrolases"/>
    <property type="match status" value="1"/>
</dbReference>
<dbReference type="SMART" id="SM00382">
    <property type="entry name" value="AAA"/>
    <property type="match status" value="1"/>
</dbReference>
<sequence length="359" mass="38843">MASVKVRGLNKRFGQTHVLRGVSVDVPDGAFAVLVGPSGCGKSTLLRLLAGLEEADDGTIALGDRDVTRLEPRDRDIAMVFQSYALYPHLTVRDNLAFGLKLRKTPPAEIEARVKEASEMLGLGPLLDRYPRALSGGQRQRVAMGRAIVRRAQLFLFDEPLSNLDAALRAQVRVDIRKLHDRLGATSVYVTHDQVEAMTLADEIFVLNKGVVEQSGPPLEVFARPRTQFVASFLGSPSMNFLEARMENRGGQWFAVQGDVAIAVDAAEFPSALSPGRRVTVGVRPHEVDVTSADEGARFQVAIVEALGAESYAHGTVAGAPFVARLDPSTRVAKGDTVKIALQKVHLFDADTGLTLREA</sequence>
<evidence type="ECO:0000313" key="5">
    <source>
        <dbReference type="EMBL" id="KYF56222.1"/>
    </source>
</evidence>
<dbReference type="GO" id="GO:0008643">
    <property type="term" value="P:carbohydrate transport"/>
    <property type="evidence" value="ECO:0007669"/>
    <property type="project" value="InterPro"/>
</dbReference>
<keyword evidence="2" id="KW-0547">Nucleotide-binding</keyword>